<keyword evidence="1" id="KW-0812">Transmembrane</keyword>
<dbReference type="EMBL" id="CP000473">
    <property type="protein sequence ID" value="ABJ87983.1"/>
    <property type="molecule type" value="Genomic_DNA"/>
</dbReference>
<keyword evidence="1" id="KW-1133">Transmembrane helix</keyword>
<feature type="transmembrane region" description="Helical" evidence="1">
    <location>
        <begin position="130"/>
        <end position="148"/>
    </location>
</feature>
<dbReference type="InParanoid" id="Q01QT7"/>
<evidence type="ECO:0000313" key="2">
    <source>
        <dbReference type="EMBL" id="ABJ87983.1"/>
    </source>
</evidence>
<dbReference type="AlphaFoldDB" id="Q01QT7"/>
<dbReference type="HOGENOM" id="CLU_1320210_0_0_0"/>
<sequence>MTRLVNLLAGLLEPEEREAVLGDLAEGGANQIAAVRDLLGLLLRRQWTWPTLLLLLSGGLLGMSSRSTADGSAVYLWLFANNWDWALMGNAGFRHDLTHYGGNLVISLATLACWSCAAGFLIGTLSRRAGTAKGVLFCLIVLATPLVQSPRSLARDFEGNAAVFAMTFYRVVFPALVLVLLVLVPALWAMRKGSPRENIISTYVLGLH</sequence>
<dbReference type="OrthoDB" id="116381at2"/>
<protein>
    <submittedName>
        <fullName evidence="2">Uncharacterized protein</fullName>
    </submittedName>
</protein>
<dbReference type="STRING" id="234267.Acid_7070"/>
<keyword evidence="1" id="KW-0472">Membrane</keyword>
<reference evidence="2" key="1">
    <citation type="submission" date="2006-10" db="EMBL/GenBank/DDBJ databases">
        <title>Complete sequence of Solibacter usitatus Ellin6076.</title>
        <authorList>
            <consortium name="US DOE Joint Genome Institute"/>
            <person name="Copeland A."/>
            <person name="Lucas S."/>
            <person name="Lapidus A."/>
            <person name="Barry K."/>
            <person name="Detter J.C."/>
            <person name="Glavina del Rio T."/>
            <person name="Hammon N."/>
            <person name="Israni S."/>
            <person name="Dalin E."/>
            <person name="Tice H."/>
            <person name="Pitluck S."/>
            <person name="Thompson L.S."/>
            <person name="Brettin T."/>
            <person name="Bruce D."/>
            <person name="Han C."/>
            <person name="Tapia R."/>
            <person name="Gilna P."/>
            <person name="Schmutz J."/>
            <person name="Larimer F."/>
            <person name="Land M."/>
            <person name="Hauser L."/>
            <person name="Kyrpides N."/>
            <person name="Mikhailova N."/>
            <person name="Janssen P.H."/>
            <person name="Kuske C.R."/>
            <person name="Richardson P."/>
        </authorList>
    </citation>
    <scope>NUCLEOTIDE SEQUENCE</scope>
    <source>
        <strain evidence="2">Ellin6076</strain>
    </source>
</reference>
<accession>Q01QT7</accession>
<name>Q01QT7_SOLUE</name>
<proteinExistence type="predicted"/>
<feature type="transmembrane region" description="Helical" evidence="1">
    <location>
        <begin position="100"/>
        <end position="123"/>
    </location>
</feature>
<feature type="transmembrane region" description="Helical" evidence="1">
    <location>
        <begin position="168"/>
        <end position="190"/>
    </location>
</feature>
<evidence type="ECO:0000256" key="1">
    <source>
        <dbReference type="SAM" id="Phobius"/>
    </source>
</evidence>
<organism evidence="2">
    <name type="scientific">Solibacter usitatus (strain Ellin6076)</name>
    <dbReference type="NCBI Taxonomy" id="234267"/>
    <lineage>
        <taxon>Bacteria</taxon>
        <taxon>Pseudomonadati</taxon>
        <taxon>Acidobacteriota</taxon>
        <taxon>Terriglobia</taxon>
        <taxon>Bryobacterales</taxon>
        <taxon>Solibacteraceae</taxon>
        <taxon>Candidatus Solibacter</taxon>
    </lineage>
</organism>
<dbReference type="KEGG" id="sus:Acid_7070"/>
<gene>
    <name evidence="2" type="ordered locus">Acid_7070</name>
</gene>